<comment type="caution">
    <text evidence="2">The sequence shown here is derived from an EMBL/GenBank/DDBJ whole genome shotgun (WGS) entry which is preliminary data.</text>
</comment>
<dbReference type="CDD" id="cd00093">
    <property type="entry name" value="HTH_XRE"/>
    <property type="match status" value="1"/>
</dbReference>
<dbReference type="InterPro" id="IPR010982">
    <property type="entry name" value="Lambda_DNA-bd_dom_sf"/>
</dbReference>
<dbReference type="PROSITE" id="PS50943">
    <property type="entry name" value="HTH_CROC1"/>
    <property type="match status" value="1"/>
</dbReference>
<dbReference type="OrthoDB" id="6990178at2"/>
<dbReference type="Gene3D" id="1.10.260.40">
    <property type="entry name" value="lambda repressor-like DNA-binding domains"/>
    <property type="match status" value="1"/>
</dbReference>
<evidence type="ECO:0000313" key="2">
    <source>
        <dbReference type="EMBL" id="OZY58606.1"/>
    </source>
</evidence>
<sequence>MTPLKQARTLRRWTLAEVSARLAQVGETVDTGNLSRIERGAQRASTSLAENLCQVFDHEITEIHILYPERFKGSAEVAA</sequence>
<gene>
    <name evidence="2" type="ORF">CJF39_15180</name>
</gene>
<proteinExistence type="predicted"/>
<organism evidence="2 3">
    <name type="scientific">Pseudomonas lundensis</name>
    <dbReference type="NCBI Taxonomy" id="86185"/>
    <lineage>
        <taxon>Bacteria</taxon>
        <taxon>Pseudomonadati</taxon>
        <taxon>Pseudomonadota</taxon>
        <taxon>Gammaproteobacteria</taxon>
        <taxon>Pseudomonadales</taxon>
        <taxon>Pseudomonadaceae</taxon>
        <taxon>Pseudomonas</taxon>
    </lineage>
</organism>
<feature type="domain" description="HTH cro/C1-type" evidence="1">
    <location>
        <begin position="4"/>
        <end position="63"/>
    </location>
</feature>
<reference evidence="2 3" key="1">
    <citation type="submission" date="2017-08" db="EMBL/GenBank/DDBJ databases">
        <title>Genomic and metabolic characterisation of spoilage-associated Pseudomonas species.</title>
        <authorList>
            <person name="Stanborough T."/>
            <person name="Fegan N."/>
            <person name="Powell S.M."/>
            <person name="Singh T."/>
            <person name="Tamplin M.L."/>
            <person name="Chandry P.S."/>
        </authorList>
    </citation>
    <scope>NUCLEOTIDE SEQUENCE [LARGE SCALE GENOMIC DNA]</scope>
    <source>
        <strain evidence="2 3">L1802</strain>
    </source>
</reference>
<dbReference type="AlphaFoldDB" id="A0A266N833"/>
<dbReference type="Proteomes" id="UP000215788">
    <property type="component" value="Unassembled WGS sequence"/>
</dbReference>
<dbReference type="RefSeq" id="WP_094994159.1">
    <property type="nucleotide sequence ID" value="NZ_NQKI01000024.1"/>
</dbReference>
<protein>
    <submittedName>
        <fullName evidence="2">Transcriptional regulator</fullName>
    </submittedName>
</protein>
<evidence type="ECO:0000313" key="3">
    <source>
        <dbReference type="Proteomes" id="UP000215788"/>
    </source>
</evidence>
<dbReference type="GO" id="GO:0003677">
    <property type="term" value="F:DNA binding"/>
    <property type="evidence" value="ECO:0007669"/>
    <property type="project" value="InterPro"/>
</dbReference>
<dbReference type="InterPro" id="IPR001387">
    <property type="entry name" value="Cro/C1-type_HTH"/>
</dbReference>
<accession>A0A266N833</accession>
<dbReference type="SUPFAM" id="SSF47413">
    <property type="entry name" value="lambda repressor-like DNA-binding domains"/>
    <property type="match status" value="1"/>
</dbReference>
<dbReference type="EMBL" id="NQKI01000024">
    <property type="protein sequence ID" value="OZY58606.1"/>
    <property type="molecule type" value="Genomic_DNA"/>
</dbReference>
<evidence type="ECO:0000259" key="1">
    <source>
        <dbReference type="PROSITE" id="PS50943"/>
    </source>
</evidence>
<name>A0A266N833_9PSED</name>